<dbReference type="GeneID" id="30146357"/>
<dbReference type="OrthoDB" id="5598028at2759"/>
<dbReference type="RefSeq" id="XP_018985931.1">
    <property type="nucleotide sequence ID" value="XM_019128504.1"/>
</dbReference>
<evidence type="ECO:0000259" key="2">
    <source>
        <dbReference type="Pfam" id="PF26147"/>
    </source>
</evidence>
<reference evidence="4" key="1">
    <citation type="submission" date="2016-05" db="EMBL/GenBank/DDBJ databases">
        <title>Comparative genomics of biotechnologically important yeasts.</title>
        <authorList>
            <consortium name="DOE Joint Genome Institute"/>
            <person name="Riley R."/>
            <person name="Haridas S."/>
            <person name="Wolfe K.H."/>
            <person name="Lopes M.R."/>
            <person name="Hittinger C.T."/>
            <person name="Goker M."/>
            <person name="Salamov A."/>
            <person name="Wisecaver J."/>
            <person name="Long T.M."/>
            <person name="Aerts A.L."/>
            <person name="Barry K."/>
            <person name="Choi C."/>
            <person name="Clum A."/>
            <person name="Coughlan A.Y."/>
            <person name="Deshpande S."/>
            <person name="Douglass A.P."/>
            <person name="Hanson S.J."/>
            <person name="Klenk H.-P."/>
            <person name="Labutti K."/>
            <person name="Lapidus A."/>
            <person name="Lindquist E."/>
            <person name="Lipzen A."/>
            <person name="Meier-Kolthoff J.P."/>
            <person name="Ohm R.A."/>
            <person name="Otillar R.P."/>
            <person name="Pangilinan J."/>
            <person name="Peng Y."/>
            <person name="Rokas A."/>
            <person name="Rosa C.A."/>
            <person name="Scheuner C."/>
            <person name="Sibirny A.A."/>
            <person name="Slot J.C."/>
            <person name="Stielow J.B."/>
            <person name="Sun H."/>
            <person name="Kurtzman C.P."/>
            <person name="Blackwell M."/>
            <person name="Grigoriev I.V."/>
            <person name="Jeffries T.W."/>
        </authorList>
    </citation>
    <scope>NUCLEOTIDE SEQUENCE [LARGE SCALE GENOMIC DNA]</scope>
    <source>
        <strain evidence="4">NRRL Y-12698</strain>
    </source>
</reference>
<dbReference type="PANTHER" id="PTHR47349:SF1">
    <property type="entry name" value="AER328WP"/>
    <property type="match status" value="1"/>
</dbReference>
<keyword evidence="4" id="KW-1185">Reference proteome</keyword>
<accession>A0A1E3QSC3</accession>
<dbReference type="Proteomes" id="UP000094336">
    <property type="component" value="Unassembled WGS sequence"/>
</dbReference>
<protein>
    <recommendedName>
        <fullName evidence="2">YMC020W-like alpha/beta hydrolase domain-containing protein</fullName>
    </recommendedName>
</protein>
<evidence type="ECO:0000313" key="3">
    <source>
        <dbReference type="EMBL" id="ODQ80603.1"/>
    </source>
</evidence>
<dbReference type="InterPro" id="IPR058933">
    <property type="entry name" value="YMC020W-like_ab_hydrolase"/>
</dbReference>
<evidence type="ECO:0000256" key="1">
    <source>
        <dbReference type="SAM" id="MobiDB-lite"/>
    </source>
</evidence>
<sequence>MFKRSPMNAPAATFETTTDETPEITEVASAPILPEVASAISSEHVGNSETLVLKEEPTLKSQSWWLPWRNTPAIANAKEIVTEADVTDTQAATQGLVNTAEVMEITEVIDVTGLTEAMNGSATMASEAGTLLPTFHSTPALEPPKSTQPSETSKFQPWGWSDPVAVVKTAASFMYTTQLLPSKATSVNENQELAKASSLRARSPSPKPPGDKKAKSVSPSRGLGQPIVFSPGDVAGETDVNIHIGTVPTQPSWFSWLTRETQLLDSAVDPSSEETLRKDATQAIHGFAGDGRANRGGDYAVKNTRSNSSYGELAVLGTGTQANPVSMSTPIPITANEVQEMKLQDSPSSASPALMEKSVVIPQFDQNYRKITYKTRARLAYEKYRNLPQKHLYRVQTPPELKSAVVIGIHGFFPIKMVRSLIGQPTGTSVRFATEGTRALQVWAKQQGIVMDIQSIALEGEGRILERAENLHKLLDNWIQLIRSCDFLFFCSHSQGVPVAIHILARLLEAGDLESVAKIGMINMAGICMGPFAGMDAKIVVRVYSTLENDILHDFFDLQDAKSEQSQKLLGSLEVLLRHNVKVTFTGSVNDQLIPLYSSLALQASHPNIFRSVYIDAASRTPLFMKTLLNAVLLARNAGGSDHLLLQEISKSLMGTLTGGGHSRVYHEQEVYLTGIRNCLETTDLVGPVEMHIHVIKPKALSQNPYHLPWCMRGFVDEFKKIRNVNAYGVLEELIAGFREWEPTVKQFKDMKYCMDVIGEMDVEEI</sequence>
<organism evidence="3 4">
    <name type="scientific">Babjeviella inositovora NRRL Y-12698</name>
    <dbReference type="NCBI Taxonomy" id="984486"/>
    <lineage>
        <taxon>Eukaryota</taxon>
        <taxon>Fungi</taxon>
        <taxon>Dikarya</taxon>
        <taxon>Ascomycota</taxon>
        <taxon>Saccharomycotina</taxon>
        <taxon>Pichiomycetes</taxon>
        <taxon>Serinales incertae sedis</taxon>
        <taxon>Babjeviella</taxon>
    </lineage>
</organism>
<dbReference type="Pfam" id="PF26147">
    <property type="entry name" value="AB_HYDROLASE_YMC0-YMC35"/>
    <property type="match status" value="1"/>
</dbReference>
<dbReference type="PANTHER" id="PTHR47349">
    <property type="entry name" value="CHROMOSOME 8, WHOLE GENOME SHOTGUN SEQUENCE"/>
    <property type="match status" value="1"/>
</dbReference>
<feature type="region of interest" description="Disordered" evidence="1">
    <location>
        <begin position="190"/>
        <end position="226"/>
    </location>
</feature>
<name>A0A1E3QSC3_9ASCO</name>
<feature type="domain" description="YMC020W-like alpha/beta hydrolase" evidence="2">
    <location>
        <begin position="372"/>
        <end position="718"/>
    </location>
</feature>
<dbReference type="EMBL" id="KV454429">
    <property type="protein sequence ID" value="ODQ80603.1"/>
    <property type="molecule type" value="Genomic_DNA"/>
</dbReference>
<dbReference type="InterPro" id="IPR058934">
    <property type="entry name" value="YMC020W-like"/>
</dbReference>
<dbReference type="AlphaFoldDB" id="A0A1E3QSC3"/>
<evidence type="ECO:0000313" key="4">
    <source>
        <dbReference type="Proteomes" id="UP000094336"/>
    </source>
</evidence>
<proteinExistence type="predicted"/>
<gene>
    <name evidence="3" type="ORF">BABINDRAFT_160859</name>
</gene>